<gene>
    <name evidence="3" type="ORF">CUN48_07645</name>
</gene>
<proteinExistence type="predicted"/>
<name>A0A2M8QCY4_9CHLR</name>
<organism evidence="3 4">
    <name type="scientific">Candidatus Thermofonsia Clade 3 bacterium</name>
    <dbReference type="NCBI Taxonomy" id="2364212"/>
    <lineage>
        <taxon>Bacteria</taxon>
        <taxon>Bacillati</taxon>
        <taxon>Chloroflexota</taxon>
        <taxon>Candidatus Thermofontia</taxon>
        <taxon>Candidatus Thermofonsia Clade 3</taxon>
    </lineage>
</organism>
<reference evidence="3 4" key="1">
    <citation type="submission" date="2017-11" db="EMBL/GenBank/DDBJ databases">
        <title>Evolution of Phototrophy in the Chloroflexi Phylum Driven by Horizontal Gene Transfer.</title>
        <authorList>
            <person name="Ward L.M."/>
            <person name="Hemp J."/>
            <person name="Shih P.M."/>
            <person name="Mcglynn S.E."/>
            <person name="Fischer W."/>
        </authorList>
    </citation>
    <scope>NUCLEOTIDE SEQUENCE [LARGE SCALE GENOMIC DNA]</scope>
    <source>
        <strain evidence="3">JP3_7</strain>
    </source>
</reference>
<protein>
    <recommendedName>
        <fullName evidence="2">CT398-like coiled coil hairpin domain-containing protein</fullName>
    </recommendedName>
</protein>
<accession>A0A2M8QCY4</accession>
<feature type="coiled-coil region" evidence="1">
    <location>
        <begin position="10"/>
        <end position="138"/>
    </location>
</feature>
<evidence type="ECO:0000256" key="1">
    <source>
        <dbReference type="SAM" id="Coils"/>
    </source>
</evidence>
<dbReference type="Gene3D" id="1.10.287.1490">
    <property type="match status" value="1"/>
</dbReference>
<evidence type="ECO:0000259" key="2">
    <source>
        <dbReference type="Pfam" id="PF24481"/>
    </source>
</evidence>
<sequence length="234" mass="26019">MSRAESLYRLQLLDLELDRARKRLHEIETLLAGSPALEHTRAESARAEKALRLASSELKSLELDAQALDDKIAREEQRLYSGAIRNPKEMLDLQHELDVLKRRRVALDEQILAAMEQVEQLRADELRCRQALAQAERNFAEDSAHLRAERDNLTAVVEGALEQREALCRSLPARDLDLYSAIRAKKPNGVAVALIKAGACSQCGETPSSQLIQQAHTGAALAMCSNCGRILYAL</sequence>
<dbReference type="Proteomes" id="UP000230790">
    <property type="component" value="Unassembled WGS sequence"/>
</dbReference>
<dbReference type="Pfam" id="PF24481">
    <property type="entry name" value="CT398_CC"/>
    <property type="match status" value="1"/>
</dbReference>
<evidence type="ECO:0000313" key="3">
    <source>
        <dbReference type="EMBL" id="PJF47628.1"/>
    </source>
</evidence>
<comment type="caution">
    <text evidence="3">The sequence shown here is derived from an EMBL/GenBank/DDBJ whole genome shotgun (WGS) entry which is preliminary data.</text>
</comment>
<feature type="domain" description="CT398-like coiled coil hairpin" evidence="2">
    <location>
        <begin position="11"/>
        <end position="186"/>
    </location>
</feature>
<keyword evidence="1" id="KW-0175">Coiled coil</keyword>
<dbReference type="EMBL" id="PGTN01000040">
    <property type="protein sequence ID" value="PJF47628.1"/>
    <property type="molecule type" value="Genomic_DNA"/>
</dbReference>
<evidence type="ECO:0000313" key="4">
    <source>
        <dbReference type="Proteomes" id="UP000230790"/>
    </source>
</evidence>
<dbReference type="InterPro" id="IPR056003">
    <property type="entry name" value="CT398_CC_hairpin"/>
</dbReference>
<dbReference type="AlphaFoldDB" id="A0A2M8QCY4"/>